<dbReference type="NCBIfam" id="NF009911">
    <property type="entry name" value="PRK13371.1"/>
    <property type="match status" value="1"/>
</dbReference>
<keyword evidence="2" id="KW-0004">4Fe-4S</keyword>
<name>A0A2S2DXV9_9BACT</name>
<keyword evidence="4 9" id="KW-0560">Oxidoreductase</keyword>
<evidence type="ECO:0000256" key="5">
    <source>
        <dbReference type="ARBA" id="ARBA00023004"/>
    </source>
</evidence>
<dbReference type="EC" id="1.17.7.4" evidence="9"/>
<evidence type="ECO:0000256" key="7">
    <source>
        <dbReference type="ARBA" id="ARBA00046313"/>
    </source>
</evidence>
<dbReference type="GO" id="GO:0050992">
    <property type="term" value="P:dimethylallyl diphosphate biosynthetic process"/>
    <property type="evidence" value="ECO:0007669"/>
    <property type="project" value="InterPro"/>
</dbReference>
<dbReference type="Gene3D" id="3.40.1010.20">
    <property type="entry name" value="4-hydroxy-3-methylbut-2-enyl diphosphate reductase, catalytic domain"/>
    <property type="match status" value="2"/>
</dbReference>
<dbReference type="PANTHER" id="PTHR31619:SF5">
    <property type="entry name" value="4-HYDROXY-3-METHYLBUT-2-ENYL DIPHOSPHATE REDUCTASE, CHLOROPLASTIC"/>
    <property type="match status" value="1"/>
</dbReference>
<evidence type="ECO:0000256" key="8">
    <source>
        <dbReference type="ARBA" id="ARBA00046314"/>
    </source>
</evidence>
<evidence type="ECO:0000256" key="3">
    <source>
        <dbReference type="ARBA" id="ARBA00022723"/>
    </source>
</evidence>
<keyword evidence="5" id="KW-0408">Iron</keyword>
<dbReference type="Pfam" id="PF02401">
    <property type="entry name" value="LYTB"/>
    <property type="match status" value="1"/>
</dbReference>
<evidence type="ECO:0000256" key="6">
    <source>
        <dbReference type="ARBA" id="ARBA00023014"/>
    </source>
</evidence>
<dbReference type="GO" id="GO:0019288">
    <property type="term" value="P:isopentenyl diphosphate biosynthetic process, methylerythritol 4-phosphate pathway"/>
    <property type="evidence" value="ECO:0007669"/>
    <property type="project" value="InterPro"/>
</dbReference>
<dbReference type="NCBIfam" id="TIGR00216">
    <property type="entry name" value="ispH_lytB"/>
    <property type="match status" value="1"/>
</dbReference>
<dbReference type="Gene3D" id="3.40.50.11270">
    <property type="match status" value="1"/>
</dbReference>
<reference evidence="10" key="1">
    <citation type="submission" date="2018-05" db="EMBL/GenBank/DDBJ databases">
        <title>Pseudarcicella sp. HME7025 Genome sequencing and assembly.</title>
        <authorList>
            <person name="Kim H."/>
            <person name="Kang H."/>
            <person name="Joh K."/>
        </authorList>
    </citation>
    <scope>NUCLEOTIDE SEQUENCE [LARGE SCALE GENOMIC DNA]</scope>
    <source>
        <strain evidence="10">HME7025</strain>
    </source>
</reference>
<evidence type="ECO:0000313" key="10">
    <source>
        <dbReference type="Proteomes" id="UP000245468"/>
    </source>
</evidence>
<accession>A0A2S2DXV9</accession>
<evidence type="ECO:0000256" key="2">
    <source>
        <dbReference type="ARBA" id="ARBA00022485"/>
    </source>
</evidence>
<sequence length="438" mass="50186">MKEDLDQSVLKHRFANGRTEKRNFKKMKSFSIPSLFKSELISRVKEVRRLGDKLKKDFKPSVFDFGPVEILLSRHFGFCYGVENAVETAYKIIEDNPQRRIFLLSEMIHNPAVNADLLELGVRFIQDTYGNQLVAWETLTKDDIVIIPAFGTTLEIHAILDEIGIDLYAYDTTCPFVEKVWNRANQIGQNKYTVVVHGKPSHEETKATFSHSQVVTPTLIVKDLNQAKQLAYYIRKEKSSQEFYEEFEGQYSKGFDPEKDLQRIGVVNQTTMLAIDTQEIVEYLKAEIVQFYQLEPHQITSHFADTRDTLCYATNDNQSATYGLIAEEADFAIIAGGYNSSNTSHLVDLCHEKLPSYFIKSAEKLISENEILHFDNKKKEEVFIQNFIPQKPKVRVLLTCGASCPDAVIEEILRKLVSFFPDAKNVDQVVENWSLEQA</sequence>
<dbReference type="CDD" id="cd13944">
    <property type="entry name" value="lytB_ispH"/>
    <property type="match status" value="1"/>
</dbReference>
<keyword evidence="6" id="KW-0411">Iron-sulfur</keyword>
<dbReference type="KEGG" id="psez:HME7025_02332"/>
<protein>
    <submittedName>
        <fullName evidence="9">4-hydroxy-3-methylbut-2-enyl diphosphate reductase</fullName>
        <ecNumber evidence="9">1.17.7.4</ecNumber>
    </submittedName>
</protein>
<dbReference type="Proteomes" id="UP000245468">
    <property type="component" value="Chromosome"/>
</dbReference>
<comment type="pathway">
    <text evidence="7">Isoprenoid biosynthesis; isopentenyl diphosphate biosynthesis via DXP pathway; isopentenyl diphosphate from 1-deoxy-D-xylulose 5-phosphate: step 6/6.</text>
</comment>
<organism evidence="9 10">
    <name type="scientific">Aquirufa nivalisilvae</name>
    <dbReference type="NCBI Taxonomy" id="2516557"/>
    <lineage>
        <taxon>Bacteria</taxon>
        <taxon>Pseudomonadati</taxon>
        <taxon>Bacteroidota</taxon>
        <taxon>Cytophagia</taxon>
        <taxon>Cytophagales</taxon>
        <taxon>Flectobacillaceae</taxon>
        <taxon>Aquirufa</taxon>
    </lineage>
</organism>
<evidence type="ECO:0000313" key="9">
    <source>
        <dbReference type="EMBL" id="AWL10173.1"/>
    </source>
</evidence>
<dbReference type="OrthoDB" id="9777362at2"/>
<dbReference type="InterPro" id="IPR003451">
    <property type="entry name" value="LytB/IspH"/>
</dbReference>
<dbReference type="EMBL" id="CP029346">
    <property type="protein sequence ID" value="AWL10173.1"/>
    <property type="molecule type" value="Genomic_DNA"/>
</dbReference>
<evidence type="ECO:0000256" key="4">
    <source>
        <dbReference type="ARBA" id="ARBA00023002"/>
    </source>
</evidence>
<dbReference type="AlphaFoldDB" id="A0A2S2DXV9"/>
<dbReference type="GO" id="GO:0051539">
    <property type="term" value="F:4 iron, 4 sulfur cluster binding"/>
    <property type="evidence" value="ECO:0007669"/>
    <property type="project" value="UniProtKB-KW"/>
</dbReference>
<gene>
    <name evidence="9" type="primary">ispH</name>
    <name evidence="9" type="ORF">HME7025_02332</name>
</gene>
<dbReference type="RefSeq" id="WP_109324214.1">
    <property type="nucleotide sequence ID" value="NZ_CP029346.1"/>
</dbReference>
<evidence type="ECO:0000256" key="1">
    <source>
        <dbReference type="ARBA" id="ARBA00001966"/>
    </source>
</evidence>
<dbReference type="GO" id="GO:0051745">
    <property type="term" value="F:4-hydroxy-3-methylbut-2-enyl diphosphate reductase activity"/>
    <property type="evidence" value="ECO:0007669"/>
    <property type="project" value="UniProtKB-EC"/>
</dbReference>
<dbReference type="GO" id="GO:0046872">
    <property type="term" value="F:metal ion binding"/>
    <property type="evidence" value="ECO:0007669"/>
    <property type="project" value="UniProtKB-KW"/>
</dbReference>
<comment type="pathway">
    <text evidence="8">Isoprenoid biosynthesis; dimethylallyl diphosphate biosynthesis; dimethylallyl diphosphate from (2E)-4-hydroxy-3-methylbutenyl diphosphate: step 1/1.</text>
</comment>
<dbReference type="PANTHER" id="PTHR31619">
    <property type="entry name" value="4-HYDROXY-3-METHYLBUT-2-ENYL DIPHOSPHATE REDUCTASE, CHLOROPLASTIC"/>
    <property type="match status" value="1"/>
</dbReference>
<keyword evidence="3" id="KW-0479">Metal-binding</keyword>
<keyword evidence="10" id="KW-1185">Reference proteome</keyword>
<comment type="cofactor">
    <cofactor evidence="1">
        <name>[4Fe-4S] cluster</name>
        <dbReference type="ChEBI" id="CHEBI:49883"/>
    </cofactor>
</comment>
<proteinExistence type="predicted"/>